<organism evidence="1 2">
    <name type="scientific">Phytophthora lilii</name>
    <dbReference type="NCBI Taxonomy" id="2077276"/>
    <lineage>
        <taxon>Eukaryota</taxon>
        <taxon>Sar</taxon>
        <taxon>Stramenopiles</taxon>
        <taxon>Oomycota</taxon>
        <taxon>Peronosporomycetes</taxon>
        <taxon>Peronosporales</taxon>
        <taxon>Peronosporaceae</taxon>
        <taxon>Phytophthora</taxon>
    </lineage>
</organism>
<dbReference type="OrthoDB" id="642193at2759"/>
<dbReference type="EMBL" id="BSXW01000019">
    <property type="protein sequence ID" value="GMF09804.1"/>
    <property type="molecule type" value="Genomic_DNA"/>
</dbReference>
<protein>
    <submittedName>
        <fullName evidence="1">Unnamed protein product</fullName>
    </submittedName>
</protein>
<proteinExistence type="predicted"/>
<evidence type="ECO:0000313" key="1">
    <source>
        <dbReference type="EMBL" id="GMF09804.1"/>
    </source>
</evidence>
<accession>A0A9W6T9I1</accession>
<gene>
    <name evidence="1" type="ORF">Plil01_000067500</name>
</gene>
<evidence type="ECO:0000313" key="2">
    <source>
        <dbReference type="Proteomes" id="UP001165083"/>
    </source>
</evidence>
<dbReference type="AlphaFoldDB" id="A0A9W6T9I1"/>
<comment type="caution">
    <text evidence="1">The sequence shown here is derived from an EMBL/GenBank/DDBJ whole genome shotgun (WGS) entry which is preliminary data.</text>
</comment>
<keyword evidence="2" id="KW-1185">Reference proteome</keyword>
<reference evidence="1" key="1">
    <citation type="submission" date="2023-04" db="EMBL/GenBank/DDBJ databases">
        <title>Phytophthora lilii NBRC 32176.</title>
        <authorList>
            <person name="Ichikawa N."/>
            <person name="Sato H."/>
            <person name="Tonouchi N."/>
        </authorList>
    </citation>
    <scope>NUCLEOTIDE SEQUENCE</scope>
    <source>
        <strain evidence="1">NBRC 32176</strain>
    </source>
</reference>
<name>A0A9W6T9I1_9STRA</name>
<sequence>MSFSWKDLDLGDETLPDATAMPETTTATSLFAEVVMKELGESMKNNQLNKAVQNCNPAAVVPNGEDIGKGGSRTSFAAMVLGALFRAMLDDEPWWRDFGGKSGVGLKRLGYGGVNRFLAETSALRDAISPNKSIDELLSDVTSKMVGIYEQLHPGKKDVRASPEWTQAYTKQCLGAAPTTTR</sequence>
<dbReference type="Proteomes" id="UP001165083">
    <property type="component" value="Unassembled WGS sequence"/>
</dbReference>